<dbReference type="InterPro" id="IPR013655">
    <property type="entry name" value="PAS_fold_3"/>
</dbReference>
<dbReference type="Gene3D" id="3.30.450.20">
    <property type="entry name" value="PAS domain"/>
    <property type="match status" value="1"/>
</dbReference>
<evidence type="ECO:0000259" key="1">
    <source>
        <dbReference type="Pfam" id="PF08447"/>
    </source>
</evidence>
<protein>
    <submittedName>
        <fullName evidence="2">PAS domain-containing protein</fullName>
    </submittedName>
</protein>
<reference evidence="3" key="1">
    <citation type="journal article" date="2019" name="Int. J. Syst. Evol. Microbiol.">
        <title>The Global Catalogue of Microorganisms (GCM) 10K type strain sequencing project: providing services to taxonomists for standard genome sequencing and annotation.</title>
        <authorList>
            <consortium name="The Broad Institute Genomics Platform"/>
            <consortium name="The Broad Institute Genome Sequencing Center for Infectious Disease"/>
            <person name="Wu L."/>
            <person name="Ma J."/>
        </authorList>
    </citation>
    <scope>NUCLEOTIDE SEQUENCE [LARGE SCALE GENOMIC DNA]</scope>
    <source>
        <strain evidence="3">XZYJ18</strain>
    </source>
</reference>
<organism evidence="2 3">
    <name type="scientific">Actinomycetospora rhizophila</name>
    <dbReference type="NCBI Taxonomy" id="1416876"/>
    <lineage>
        <taxon>Bacteria</taxon>
        <taxon>Bacillati</taxon>
        <taxon>Actinomycetota</taxon>
        <taxon>Actinomycetes</taxon>
        <taxon>Pseudonocardiales</taxon>
        <taxon>Pseudonocardiaceae</taxon>
        <taxon>Actinomycetospora</taxon>
    </lineage>
</organism>
<dbReference type="SUPFAM" id="SSF55785">
    <property type="entry name" value="PYP-like sensor domain (PAS domain)"/>
    <property type="match status" value="1"/>
</dbReference>
<dbReference type="Pfam" id="PF08447">
    <property type="entry name" value="PAS_3"/>
    <property type="match status" value="1"/>
</dbReference>
<dbReference type="Proteomes" id="UP001596175">
    <property type="component" value="Unassembled WGS sequence"/>
</dbReference>
<proteinExistence type="predicted"/>
<evidence type="ECO:0000313" key="3">
    <source>
        <dbReference type="Proteomes" id="UP001596175"/>
    </source>
</evidence>
<comment type="caution">
    <text evidence="2">The sequence shown here is derived from an EMBL/GenBank/DDBJ whole genome shotgun (WGS) entry which is preliminary data.</text>
</comment>
<gene>
    <name evidence="2" type="ORF">ACFPK1_10105</name>
</gene>
<dbReference type="EMBL" id="JBHSKG010000004">
    <property type="protein sequence ID" value="MFC5138583.1"/>
    <property type="molecule type" value="Genomic_DNA"/>
</dbReference>
<evidence type="ECO:0000313" key="2">
    <source>
        <dbReference type="EMBL" id="MFC5138583.1"/>
    </source>
</evidence>
<dbReference type="RefSeq" id="WP_378021007.1">
    <property type="nucleotide sequence ID" value="NZ_JBHSKG010000004.1"/>
</dbReference>
<sequence length="207" mass="23056">MRVGRVGTYSWQPRTDRWTWNATMFRLHGYEPEAVTPTRSLWVAHKHPDSLDHAREAVDEACRSHSTYVCEHRIVAFDGREREVVALGFPTPDTPRSSAGRRGYLIDVTPGAGEEKLDPVRPGWWSVRPIRDEEAAHHALAALDEHLHLSPEGGLALLEWLAVARARSVDAVAGGVLTALGEPWGSRHPRRALLAVVEPDLLPPPDR</sequence>
<feature type="domain" description="PAS fold-3" evidence="1">
    <location>
        <begin position="18"/>
        <end position="93"/>
    </location>
</feature>
<dbReference type="InterPro" id="IPR035965">
    <property type="entry name" value="PAS-like_dom_sf"/>
</dbReference>
<name>A0ABV9ZES1_9PSEU</name>
<keyword evidence="3" id="KW-1185">Reference proteome</keyword>
<accession>A0ABV9ZES1</accession>